<evidence type="ECO:0000256" key="1">
    <source>
        <dbReference type="ARBA" id="ARBA00004429"/>
    </source>
</evidence>
<keyword evidence="5 6" id="KW-0472">Membrane</keyword>
<feature type="transmembrane region" description="Helical" evidence="6">
    <location>
        <begin position="208"/>
        <end position="224"/>
    </location>
</feature>
<dbReference type="InterPro" id="IPR023171">
    <property type="entry name" value="Na/H_antiporter_dom_sf"/>
</dbReference>
<name>A0A6J6PG15_9ZZZZ</name>
<comment type="subcellular location">
    <subcellularLocation>
        <location evidence="1">Cell inner membrane</location>
        <topology evidence="1">Multi-pass membrane protein</topology>
    </subcellularLocation>
</comment>
<evidence type="ECO:0000256" key="3">
    <source>
        <dbReference type="ARBA" id="ARBA00022692"/>
    </source>
</evidence>
<dbReference type="EMBL" id="CAEZXY010000004">
    <property type="protein sequence ID" value="CAB4695458.1"/>
    <property type="molecule type" value="Genomic_DNA"/>
</dbReference>
<feature type="transmembrane region" description="Helical" evidence="6">
    <location>
        <begin position="317"/>
        <end position="336"/>
    </location>
</feature>
<keyword evidence="2" id="KW-1003">Cell membrane</keyword>
<feature type="transmembrane region" description="Helical" evidence="6">
    <location>
        <begin position="90"/>
        <end position="109"/>
    </location>
</feature>
<dbReference type="Gene3D" id="1.20.1530.10">
    <property type="entry name" value="Na+/H+ antiporter like domain"/>
    <property type="match status" value="1"/>
</dbReference>
<feature type="transmembrane region" description="Helical" evidence="6">
    <location>
        <begin position="236"/>
        <end position="263"/>
    </location>
</feature>
<sequence length="478" mass="50695">MPVADDDLNEHHPWSLTWLGTDRFLARRLARPAARFLAIEASSGILLLLATAVALVWANSPWKNSYASFLNAEIILDAGPIGLHLTVQEFVNDALMAFFFFVAGLEIKRELIKGELRDRKAAALPIIAALGGMIVPAVIYFAINAGTNSARGWGIPMATDIAFAVGIVSLLGNRVPAALKLFLLTLAVADDLGAIGVIAVFYSTSIRFVWLGAAIALLVIVWLMRRRRIWYGPLYLFIGIVVWYCMLKSGVHATVAGVAMGFLTPTDALRPDLDSESVINRLEGQSELTAADVAAASFLITESIPVGERLVDRMLPWTSYVIIPIFALCNAGILLTSESLRAAATSTVTWGVALGLVVGKTVGVFGAATIAIAIGIARRPRGATNLHMVGIAMAAGIGFTVALFVTGLAFTNPIFTEEAKVGILGASAVAALLSAVVLSAAARRSSAAELAIEAAENAELFDEVLPSDLISEKRSLND</sequence>
<keyword evidence="3 6" id="KW-0812">Transmembrane</keyword>
<dbReference type="NCBIfam" id="TIGR00773">
    <property type="entry name" value="NhaA"/>
    <property type="match status" value="1"/>
</dbReference>
<evidence type="ECO:0000256" key="2">
    <source>
        <dbReference type="ARBA" id="ARBA00022475"/>
    </source>
</evidence>
<dbReference type="EMBL" id="CAFAAD010000002">
    <property type="protein sequence ID" value="CAB4780362.1"/>
    <property type="molecule type" value="Genomic_DNA"/>
</dbReference>
<dbReference type="AlphaFoldDB" id="A0A6J6PG15"/>
<feature type="transmembrane region" description="Helical" evidence="6">
    <location>
        <begin position="388"/>
        <end position="410"/>
    </location>
</feature>
<feature type="transmembrane region" description="Helical" evidence="6">
    <location>
        <begin position="121"/>
        <end position="143"/>
    </location>
</feature>
<dbReference type="EMBL" id="CAFAAM010000015">
    <property type="protein sequence ID" value="CAB4794327.1"/>
    <property type="molecule type" value="Genomic_DNA"/>
</dbReference>
<evidence type="ECO:0000256" key="6">
    <source>
        <dbReference type="SAM" id="Phobius"/>
    </source>
</evidence>
<evidence type="ECO:0000256" key="4">
    <source>
        <dbReference type="ARBA" id="ARBA00022989"/>
    </source>
</evidence>
<evidence type="ECO:0000256" key="5">
    <source>
        <dbReference type="ARBA" id="ARBA00023136"/>
    </source>
</evidence>
<dbReference type="PANTHER" id="PTHR30341">
    <property type="entry name" value="SODIUM ION/PROTON ANTIPORTER NHAA-RELATED"/>
    <property type="match status" value="1"/>
</dbReference>
<evidence type="ECO:0000313" key="10">
    <source>
        <dbReference type="EMBL" id="CAB4794327.1"/>
    </source>
</evidence>
<reference evidence="8" key="1">
    <citation type="submission" date="2020-05" db="EMBL/GenBank/DDBJ databases">
        <authorList>
            <person name="Chiriac C."/>
            <person name="Salcher M."/>
            <person name="Ghai R."/>
            <person name="Kavagutti S V."/>
        </authorList>
    </citation>
    <scope>NUCLEOTIDE SEQUENCE</scope>
</reference>
<proteinExistence type="inferred from homology"/>
<dbReference type="GO" id="GO:0015385">
    <property type="term" value="F:sodium:proton antiporter activity"/>
    <property type="evidence" value="ECO:0007669"/>
    <property type="project" value="TreeGrafter"/>
</dbReference>
<dbReference type="GO" id="GO:0006885">
    <property type="term" value="P:regulation of pH"/>
    <property type="evidence" value="ECO:0007669"/>
    <property type="project" value="InterPro"/>
</dbReference>
<accession>A0A6J6PG15</accession>
<feature type="transmembrane region" description="Helical" evidence="6">
    <location>
        <begin position="181"/>
        <end position="202"/>
    </location>
</feature>
<organism evidence="8">
    <name type="scientific">freshwater metagenome</name>
    <dbReference type="NCBI Taxonomy" id="449393"/>
    <lineage>
        <taxon>unclassified sequences</taxon>
        <taxon>metagenomes</taxon>
        <taxon>ecological metagenomes</taxon>
    </lineage>
</organism>
<evidence type="ECO:0000313" key="7">
    <source>
        <dbReference type="EMBL" id="CAB4370143.1"/>
    </source>
</evidence>
<evidence type="ECO:0000313" key="8">
    <source>
        <dbReference type="EMBL" id="CAB4695458.1"/>
    </source>
</evidence>
<feature type="transmembrane region" description="Helical" evidence="6">
    <location>
        <begin position="36"/>
        <end position="58"/>
    </location>
</feature>
<gene>
    <name evidence="8" type="ORF">UFOPK2624_00227</name>
    <name evidence="9" type="ORF">UFOPK2969_00039</name>
    <name evidence="10" type="ORF">UFOPK3010_00201</name>
    <name evidence="7" type="ORF">UFOPK4201_00025</name>
</gene>
<dbReference type="HAMAP" id="MF_01844">
    <property type="entry name" value="NhaA"/>
    <property type="match status" value="1"/>
</dbReference>
<keyword evidence="4 6" id="KW-1133">Transmembrane helix</keyword>
<feature type="transmembrane region" description="Helical" evidence="6">
    <location>
        <begin position="155"/>
        <end position="172"/>
    </location>
</feature>
<dbReference type="EMBL" id="CAEUNJ010000001">
    <property type="protein sequence ID" value="CAB4370143.1"/>
    <property type="molecule type" value="Genomic_DNA"/>
</dbReference>
<feature type="transmembrane region" description="Helical" evidence="6">
    <location>
        <begin position="422"/>
        <end position="442"/>
    </location>
</feature>
<dbReference type="InterPro" id="IPR004670">
    <property type="entry name" value="NhaA"/>
</dbReference>
<dbReference type="Pfam" id="PF06965">
    <property type="entry name" value="Na_H_antiport_1"/>
    <property type="match status" value="1"/>
</dbReference>
<dbReference type="GO" id="GO:0005886">
    <property type="term" value="C:plasma membrane"/>
    <property type="evidence" value="ECO:0007669"/>
    <property type="project" value="UniProtKB-SubCell"/>
</dbReference>
<feature type="transmembrane region" description="Helical" evidence="6">
    <location>
        <begin position="348"/>
        <end position="376"/>
    </location>
</feature>
<protein>
    <submittedName>
        <fullName evidence="8">Unannotated protein</fullName>
    </submittedName>
</protein>
<evidence type="ECO:0000313" key="9">
    <source>
        <dbReference type="EMBL" id="CAB4780362.1"/>
    </source>
</evidence>
<dbReference type="PANTHER" id="PTHR30341:SF0">
    <property type="entry name" value="NA(+)_H(+) ANTIPORTER NHAA"/>
    <property type="match status" value="1"/>
</dbReference>